<dbReference type="InterPro" id="IPR029055">
    <property type="entry name" value="Ntn_hydrolases_N"/>
</dbReference>
<dbReference type="AlphaFoldDB" id="A0A552UHL8"/>
<name>A0A552UHL8_9SPHN</name>
<evidence type="ECO:0000313" key="1">
    <source>
        <dbReference type="EMBL" id="TRW17718.1"/>
    </source>
</evidence>
<dbReference type="InterPro" id="IPR016545">
    <property type="entry name" value="UCP009120_prtse"/>
</dbReference>
<dbReference type="SUPFAM" id="SSF56235">
    <property type="entry name" value="N-terminal nucleophile aminohydrolases (Ntn hydrolases)"/>
    <property type="match status" value="1"/>
</dbReference>
<sequence length="256" mass="27703">MTYCVGILVKDGMVMMADTRTNAGVDNISTYRKLRIFETGEGRCMAVASAGSLSVTQAAITKLQDAMILPGADERETLDNAPSMFRAAQLVGNALREAKTGIDAAIVDDKIATGASLLFGGSIAGRKPRLFLIYGSGNFIECQPDTPFLQIGEHKYGKPILDRSITYDTPIAEAVKVSLISFNSTMRSNLAVGLPIDVLTLLPGKSEPDLLHRIDTDDAYYRELDDRWSRALKAAQAAIPQPPYGENAEQGDLMEL</sequence>
<reference evidence="1 2" key="1">
    <citation type="submission" date="2019-07" db="EMBL/GenBank/DDBJ databases">
        <title>Novel species isolated from glacier.</title>
        <authorList>
            <person name="Liu Q."/>
            <person name="Xin Y.-H."/>
        </authorList>
    </citation>
    <scope>NUCLEOTIDE SEQUENCE [LARGE SCALE GENOMIC DNA]</scope>
    <source>
        <strain evidence="1 2">LB1R16</strain>
    </source>
</reference>
<dbReference type="InterPro" id="IPR001353">
    <property type="entry name" value="Proteasome_sua/b"/>
</dbReference>
<protein>
    <submittedName>
        <fullName evidence="1">Peptidase</fullName>
    </submittedName>
</protein>
<dbReference type="Pfam" id="PF00227">
    <property type="entry name" value="Proteasome"/>
    <property type="match status" value="1"/>
</dbReference>
<dbReference type="Proteomes" id="UP000317894">
    <property type="component" value="Unassembled WGS sequence"/>
</dbReference>
<evidence type="ECO:0000313" key="2">
    <source>
        <dbReference type="Proteomes" id="UP000317894"/>
    </source>
</evidence>
<dbReference type="Gene3D" id="3.60.20.10">
    <property type="entry name" value="Glutamine Phosphoribosylpyrophosphate, subunit 1, domain 1"/>
    <property type="match status" value="1"/>
</dbReference>
<comment type="caution">
    <text evidence="1">The sequence shown here is derived from an EMBL/GenBank/DDBJ whole genome shotgun (WGS) entry which is preliminary data.</text>
</comment>
<keyword evidence="2" id="KW-1185">Reference proteome</keyword>
<dbReference type="OrthoDB" id="9786336at2"/>
<dbReference type="GO" id="GO:0051603">
    <property type="term" value="P:proteolysis involved in protein catabolic process"/>
    <property type="evidence" value="ECO:0007669"/>
    <property type="project" value="InterPro"/>
</dbReference>
<organism evidence="1 2">
    <name type="scientific">Glacieibacterium frigidum</name>
    <dbReference type="NCBI Taxonomy" id="2593303"/>
    <lineage>
        <taxon>Bacteria</taxon>
        <taxon>Pseudomonadati</taxon>
        <taxon>Pseudomonadota</taxon>
        <taxon>Alphaproteobacteria</taxon>
        <taxon>Sphingomonadales</taxon>
        <taxon>Sphingosinicellaceae</taxon>
        <taxon>Glacieibacterium</taxon>
    </lineage>
</organism>
<accession>A0A552UHL8</accession>
<dbReference type="EMBL" id="VJWA01000001">
    <property type="protein sequence ID" value="TRW17718.1"/>
    <property type="molecule type" value="Genomic_DNA"/>
</dbReference>
<dbReference type="RefSeq" id="WP_144236410.1">
    <property type="nucleotide sequence ID" value="NZ_VJWA01000001.1"/>
</dbReference>
<dbReference type="GO" id="GO:0005839">
    <property type="term" value="C:proteasome core complex"/>
    <property type="evidence" value="ECO:0007669"/>
    <property type="project" value="InterPro"/>
</dbReference>
<dbReference type="PIRSF" id="PIRSF009120">
    <property type="entry name" value="UCP009120_prtse"/>
    <property type="match status" value="1"/>
</dbReference>
<proteinExistence type="predicted"/>
<gene>
    <name evidence="1" type="ORF">FMM06_06150</name>
</gene>